<feature type="domain" description="PRD" evidence="7">
    <location>
        <begin position="283"/>
        <end position="390"/>
    </location>
</feature>
<accession>A0A224WY92</accession>
<dbReference type="PANTHER" id="PTHR30185">
    <property type="entry name" value="CRYPTIC BETA-GLUCOSIDE BGL OPERON ANTITERMINATOR"/>
    <property type="match status" value="1"/>
</dbReference>
<dbReference type="Pfam" id="PF02302">
    <property type="entry name" value="PTS_IIB"/>
    <property type="match status" value="1"/>
</dbReference>
<evidence type="ECO:0000259" key="7">
    <source>
        <dbReference type="PROSITE" id="PS51372"/>
    </source>
</evidence>
<dbReference type="InterPro" id="IPR003501">
    <property type="entry name" value="PTS_EIIB_2/3"/>
</dbReference>
<evidence type="ECO:0000259" key="6">
    <source>
        <dbReference type="PROSITE" id="PS51099"/>
    </source>
</evidence>
<dbReference type="SUPFAM" id="SSF52794">
    <property type="entry name" value="PTS system IIB component-like"/>
    <property type="match status" value="1"/>
</dbReference>
<dbReference type="SUPFAM" id="SSF46785">
    <property type="entry name" value="Winged helix' DNA-binding domain"/>
    <property type="match status" value="1"/>
</dbReference>
<dbReference type="SUPFAM" id="SSF63520">
    <property type="entry name" value="PTS-regulatory domain, PRD"/>
    <property type="match status" value="1"/>
</dbReference>
<keyword evidence="3" id="KW-0805">Transcription regulation</keyword>
<proteinExistence type="predicted"/>
<dbReference type="CDD" id="cd05568">
    <property type="entry name" value="PTS_IIB_bgl_like"/>
    <property type="match status" value="1"/>
</dbReference>
<dbReference type="InterPro" id="IPR050661">
    <property type="entry name" value="BglG_antiterminators"/>
</dbReference>
<dbReference type="Pfam" id="PF00359">
    <property type="entry name" value="PTS_EIIA_2"/>
    <property type="match status" value="1"/>
</dbReference>
<dbReference type="Gene3D" id="3.40.50.2300">
    <property type="match status" value="1"/>
</dbReference>
<dbReference type="Gene3D" id="1.10.1790.10">
    <property type="entry name" value="PRD domain"/>
    <property type="match status" value="1"/>
</dbReference>
<reference evidence="9" key="1">
    <citation type="submission" date="2017-08" db="EMBL/GenBank/DDBJ databases">
        <title>Draft genome sequence of Lactococcus sp. strain Rs-Y01, isolated from the gut of the lower termite Reticulitermes speratus.</title>
        <authorList>
            <person name="Ohkuma M."/>
            <person name="Yuki M."/>
        </authorList>
    </citation>
    <scope>NUCLEOTIDE SEQUENCE [LARGE SCALE GENOMIC DNA]</scope>
    <source>
        <strain evidence="9">Rs-Y01</strain>
    </source>
</reference>
<dbReference type="GO" id="GO:0009401">
    <property type="term" value="P:phosphoenolpyruvate-dependent sugar phosphotransferase system"/>
    <property type="evidence" value="ECO:0007669"/>
    <property type="project" value="InterPro"/>
</dbReference>
<dbReference type="InterPro" id="IPR013011">
    <property type="entry name" value="PTS_EIIB_2"/>
</dbReference>
<sequence>MMLNKRQLELVLLLEKANKFLTKEFISQKLNVSIRTVSNDISRIRDELLQNGDFEFISKAGVGVRLKKRGLISVMPSEDSSVFARRFDMMDMLLFQEQTVTYEVLSELFLVSKSSIKNDLLFLKQTFFKKNGAELIGSFQGTKIVGSETQLQNTFLTFNKFICRIHDQNLDINFEEKLKTLSKYYGREIVETCWEILYEHVKSYTIEIADIYMAEALNVFIILVYRASKGYHPQGEVDVSFDACNTLLVSVTERMGIEFSSTDMRRFETYLSNNKLGAAHEQYEGGDIPNLVATFIDKMEQCLGVELKEDGGLKEALSKHFPALLSRLQIREVIENPFLEQIKVEYPITFSAVWLVVTELERAMCLAFNDNEVGFLAIYIQSALERNHIANKILVVCPTGLATSQLLVNKLNQLLPSLDTMEVSAISQLKYKDLTQYDFVISTVPFASDDVEVQVVSDVLNAEDISNLYTLFNRKAVASKQMKSFTVKHFMALYSSTPNSIQIMDKQYLNKNQALEEISRNLIHNGFVSDEFVQDILERENDPDISTDLPTGVSIPHGNPAFVNKTGIFFIRNHKPIFWGKHAVKMIIVLCIAQKDHHKINGILSDLYSIVESKKAIEMIYQFKNIDDFSSLSEHIG</sequence>
<dbReference type="RefSeq" id="WP_094784163.1">
    <property type="nucleotide sequence ID" value="NZ_BEDT01000001.1"/>
</dbReference>
<dbReference type="InterPro" id="IPR002178">
    <property type="entry name" value="PTS_EIIA_type-2_dom"/>
</dbReference>
<evidence type="ECO:0000259" key="5">
    <source>
        <dbReference type="PROSITE" id="PS51094"/>
    </source>
</evidence>
<dbReference type="PANTHER" id="PTHR30185:SF18">
    <property type="entry name" value="TRANSCRIPTIONAL REGULATOR MTLR"/>
    <property type="match status" value="1"/>
</dbReference>
<dbReference type="InterPro" id="IPR013196">
    <property type="entry name" value="HTH_11"/>
</dbReference>
<dbReference type="Pfam" id="PF08279">
    <property type="entry name" value="HTH_11"/>
    <property type="match status" value="1"/>
</dbReference>
<feature type="domain" description="PTS EIIA type-2" evidence="5">
    <location>
        <begin position="494"/>
        <end position="636"/>
    </location>
</feature>
<dbReference type="CDD" id="cd00211">
    <property type="entry name" value="PTS_IIA_fru"/>
    <property type="match status" value="1"/>
</dbReference>
<dbReference type="PROSITE" id="PS51372">
    <property type="entry name" value="PRD_2"/>
    <property type="match status" value="1"/>
</dbReference>
<dbReference type="InterPro" id="IPR036095">
    <property type="entry name" value="PTS_EIIB-like_sf"/>
</dbReference>
<dbReference type="EMBL" id="BEDT01000001">
    <property type="protein sequence ID" value="GAX47119.1"/>
    <property type="molecule type" value="Genomic_DNA"/>
</dbReference>
<dbReference type="InterPro" id="IPR036388">
    <property type="entry name" value="WH-like_DNA-bd_sf"/>
</dbReference>
<dbReference type="InterPro" id="IPR036390">
    <property type="entry name" value="WH_DNA-bd_sf"/>
</dbReference>
<evidence type="ECO:0000313" key="8">
    <source>
        <dbReference type="EMBL" id="GAX47119.1"/>
    </source>
</evidence>
<dbReference type="InterPro" id="IPR036634">
    <property type="entry name" value="PRD_sf"/>
</dbReference>
<dbReference type="AlphaFoldDB" id="A0A224WY92"/>
<dbReference type="Proteomes" id="UP000218689">
    <property type="component" value="Unassembled WGS sequence"/>
</dbReference>
<protein>
    <submittedName>
        <fullName evidence="8">Uncharacterized protein</fullName>
    </submittedName>
</protein>
<evidence type="ECO:0000256" key="4">
    <source>
        <dbReference type="ARBA" id="ARBA00023163"/>
    </source>
</evidence>
<dbReference type="GO" id="GO:0008982">
    <property type="term" value="F:protein-N(PI)-phosphohistidine-sugar phosphotransferase activity"/>
    <property type="evidence" value="ECO:0007669"/>
    <property type="project" value="InterPro"/>
</dbReference>
<dbReference type="SUPFAM" id="SSF55804">
    <property type="entry name" value="Phoshotransferase/anion transport protein"/>
    <property type="match status" value="1"/>
</dbReference>
<keyword evidence="4" id="KW-0804">Transcription</keyword>
<dbReference type="PROSITE" id="PS51094">
    <property type="entry name" value="PTS_EIIA_TYPE_2"/>
    <property type="match status" value="1"/>
</dbReference>
<evidence type="ECO:0000256" key="3">
    <source>
        <dbReference type="ARBA" id="ARBA00023015"/>
    </source>
</evidence>
<dbReference type="Pfam" id="PF00874">
    <property type="entry name" value="PRD"/>
    <property type="match status" value="1"/>
</dbReference>
<evidence type="ECO:0000313" key="9">
    <source>
        <dbReference type="Proteomes" id="UP000218689"/>
    </source>
</evidence>
<dbReference type="InterPro" id="IPR011608">
    <property type="entry name" value="PRD"/>
</dbReference>
<comment type="caution">
    <text evidence="8">The sequence shown here is derived from an EMBL/GenBank/DDBJ whole genome shotgun (WGS) entry which is preliminary data.</text>
</comment>
<dbReference type="OrthoDB" id="3239954at2"/>
<keyword evidence="1" id="KW-0808">Transferase</keyword>
<name>A0A224WY92_9LACT</name>
<organism evidence="8 9">
    <name type="scientific">Pseudolactococcus reticulitermitis</name>
    <dbReference type="NCBI Taxonomy" id="2025039"/>
    <lineage>
        <taxon>Bacteria</taxon>
        <taxon>Bacillati</taxon>
        <taxon>Bacillota</taxon>
        <taxon>Bacilli</taxon>
        <taxon>Lactobacillales</taxon>
        <taxon>Streptococcaceae</taxon>
        <taxon>Pseudolactococcus</taxon>
    </lineage>
</organism>
<dbReference type="Gene3D" id="3.40.930.10">
    <property type="entry name" value="Mannitol-specific EII, Chain A"/>
    <property type="match status" value="1"/>
</dbReference>
<dbReference type="PROSITE" id="PS51099">
    <property type="entry name" value="PTS_EIIB_TYPE_2"/>
    <property type="match status" value="1"/>
</dbReference>
<dbReference type="InterPro" id="IPR016152">
    <property type="entry name" value="PTrfase/Anion_transptr"/>
</dbReference>
<evidence type="ECO:0000256" key="1">
    <source>
        <dbReference type="ARBA" id="ARBA00022679"/>
    </source>
</evidence>
<gene>
    <name evidence="8" type="ORF">RsY01_701</name>
</gene>
<evidence type="ECO:0000256" key="2">
    <source>
        <dbReference type="ARBA" id="ARBA00022737"/>
    </source>
</evidence>
<dbReference type="Gene3D" id="1.10.10.10">
    <property type="entry name" value="Winged helix-like DNA-binding domain superfamily/Winged helix DNA-binding domain"/>
    <property type="match status" value="2"/>
</dbReference>
<dbReference type="GO" id="GO:0006355">
    <property type="term" value="P:regulation of DNA-templated transcription"/>
    <property type="evidence" value="ECO:0007669"/>
    <property type="project" value="InterPro"/>
</dbReference>
<feature type="domain" description="PTS EIIB type-2" evidence="6">
    <location>
        <begin position="391"/>
        <end position="480"/>
    </location>
</feature>
<keyword evidence="9" id="KW-1185">Reference proteome</keyword>
<keyword evidence="2" id="KW-0677">Repeat</keyword>